<accession>A0ACC1J3E4</accession>
<name>A0ACC1J3E4_9FUNG</name>
<reference evidence="1" key="1">
    <citation type="submission" date="2022-07" db="EMBL/GenBank/DDBJ databases">
        <title>Phylogenomic reconstructions and comparative analyses of Kickxellomycotina fungi.</title>
        <authorList>
            <person name="Reynolds N.K."/>
            <person name="Stajich J.E."/>
            <person name="Barry K."/>
            <person name="Grigoriev I.V."/>
            <person name="Crous P."/>
            <person name="Smith M.E."/>
        </authorList>
    </citation>
    <scope>NUCLEOTIDE SEQUENCE</scope>
    <source>
        <strain evidence="1">NRRL 5244</strain>
    </source>
</reference>
<protein>
    <submittedName>
        <fullName evidence="1">Uncharacterized protein</fullName>
    </submittedName>
</protein>
<keyword evidence="2" id="KW-1185">Reference proteome</keyword>
<evidence type="ECO:0000313" key="1">
    <source>
        <dbReference type="EMBL" id="KAJ1935882.1"/>
    </source>
</evidence>
<gene>
    <name evidence="1" type="ORF">FBU59_005241</name>
</gene>
<dbReference type="Proteomes" id="UP001150603">
    <property type="component" value="Unassembled WGS sequence"/>
</dbReference>
<organism evidence="1 2">
    <name type="scientific">Linderina macrospora</name>
    <dbReference type="NCBI Taxonomy" id="4868"/>
    <lineage>
        <taxon>Eukaryota</taxon>
        <taxon>Fungi</taxon>
        <taxon>Fungi incertae sedis</taxon>
        <taxon>Zoopagomycota</taxon>
        <taxon>Kickxellomycotina</taxon>
        <taxon>Kickxellomycetes</taxon>
        <taxon>Kickxellales</taxon>
        <taxon>Kickxellaceae</taxon>
        <taxon>Linderina</taxon>
    </lineage>
</organism>
<comment type="caution">
    <text evidence="1">The sequence shown here is derived from an EMBL/GenBank/DDBJ whole genome shotgun (WGS) entry which is preliminary data.</text>
</comment>
<proteinExistence type="predicted"/>
<dbReference type="EMBL" id="JANBPW010004083">
    <property type="protein sequence ID" value="KAJ1935882.1"/>
    <property type="molecule type" value="Genomic_DNA"/>
</dbReference>
<evidence type="ECO:0000313" key="2">
    <source>
        <dbReference type="Proteomes" id="UP001150603"/>
    </source>
</evidence>
<sequence length="208" mass="24333">MLNMLRYIAKDPVLLMTVDAVDLLNEPMIDALDFSQLWEYNTGAHSLIVHGLNKTPPVVSIVDRGFKEFSWWHGRWPRDWNSYYTDTWLDAHLYHVFDRNTDDWPLERHLSLVCSNGRDLQSNSTIFPILVGEWSLALPTAALEGRENEARRRFAEAQLDAYEKGGAGWFFWCFKTESSPEWSFIESLNRSWLPYPLTMRAFPPVCHY</sequence>